<reference evidence="2 3" key="1">
    <citation type="submission" date="2014-08" db="EMBL/GenBank/DDBJ databases">
        <title>Porphyromonas cangingivalis strain:COT-109_OH1386 Genome sequencing.</title>
        <authorList>
            <person name="Wallis C."/>
            <person name="Deusch O."/>
            <person name="O'Flynn C."/>
            <person name="Davis I."/>
            <person name="Jospin G."/>
            <person name="Darling A.E."/>
            <person name="Coil D.A."/>
            <person name="Alexiev A."/>
            <person name="Horsfall A."/>
            <person name="Kirkwood N."/>
            <person name="Harris S."/>
            <person name="Eisen J.A."/>
        </authorList>
    </citation>
    <scope>NUCLEOTIDE SEQUENCE [LARGE SCALE GENOMIC DNA]</scope>
    <source>
        <strain evidence="3">COT-109 OH1386</strain>
    </source>
</reference>
<organism evidence="2 3">
    <name type="scientific">Porphyromonas cangingivalis</name>
    <dbReference type="NCBI Taxonomy" id="36874"/>
    <lineage>
        <taxon>Bacteria</taxon>
        <taxon>Pseudomonadati</taxon>
        <taxon>Bacteroidota</taxon>
        <taxon>Bacteroidia</taxon>
        <taxon>Bacteroidales</taxon>
        <taxon>Porphyromonadaceae</taxon>
        <taxon>Porphyromonas</taxon>
    </lineage>
</organism>
<proteinExistence type="predicted"/>
<dbReference type="STRING" id="36874.HQ34_09230"/>
<dbReference type="Proteomes" id="UP000030125">
    <property type="component" value="Unassembled WGS sequence"/>
</dbReference>
<dbReference type="GO" id="GO:0009298">
    <property type="term" value="P:GDP-mannose biosynthetic process"/>
    <property type="evidence" value="ECO:0007669"/>
    <property type="project" value="TreeGrafter"/>
</dbReference>
<dbReference type="Pfam" id="PF00483">
    <property type="entry name" value="NTP_transferase"/>
    <property type="match status" value="1"/>
</dbReference>
<dbReference type="AlphaFoldDB" id="A0A0A2ETC8"/>
<name>A0A0A2ETC8_PORCN</name>
<evidence type="ECO:0000313" key="3">
    <source>
        <dbReference type="Proteomes" id="UP000030125"/>
    </source>
</evidence>
<dbReference type="eggNOG" id="COG0836">
    <property type="taxonomic scope" value="Bacteria"/>
</dbReference>
<gene>
    <name evidence="2" type="ORF">HQ35_07325</name>
</gene>
<dbReference type="Gene3D" id="3.90.550.10">
    <property type="entry name" value="Spore Coat Polysaccharide Biosynthesis Protein SpsA, Chain A"/>
    <property type="match status" value="1"/>
</dbReference>
<evidence type="ECO:0000259" key="1">
    <source>
        <dbReference type="Pfam" id="PF00483"/>
    </source>
</evidence>
<dbReference type="PANTHER" id="PTHR46390:SF1">
    <property type="entry name" value="MANNOSE-1-PHOSPHATE GUANYLYLTRANSFERASE"/>
    <property type="match status" value="1"/>
</dbReference>
<protein>
    <recommendedName>
        <fullName evidence="1">Nucleotidyl transferase domain-containing protein</fullName>
    </recommendedName>
</protein>
<dbReference type="InterPro" id="IPR051161">
    <property type="entry name" value="Mannose-6P_isomerase_type2"/>
</dbReference>
<dbReference type="InterPro" id="IPR029044">
    <property type="entry name" value="Nucleotide-diphossugar_trans"/>
</dbReference>
<feature type="domain" description="Nucleotidyl transferase" evidence="1">
    <location>
        <begin position="1"/>
        <end position="273"/>
    </location>
</feature>
<comment type="caution">
    <text evidence="2">The sequence shown here is derived from an EMBL/GenBank/DDBJ whole genome shotgun (WGS) entry which is preliminary data.</text>
</comment>
<dbReference type="InterPro" id="IPR005835">
    <property type="entry name" value="NTP_transferase_dom"/>
</dbReference>
<dbReference type="GO" id="GO:0004475">
    <property type="term" value="F:mannose-1-phosphate guanylyltransferase (GTP) activity"/>
    <property type="evidence" value="ECO:0007669"/>
    <property type="project" value="InterPro"/>
</dbReference>
<accession>A0A0A2ETC8</accession>
<dbReference type="CDD" id="cd02509">
    <property type="entry name" value="GDP-M1P_Guanylyltransferase"/>
    <property type="match status" value="1"/>
</dbReference>
<keyword evidence="3" id="KW-1185">Reference proteome</keyword>
<dbReference type="InterPro" id="IPR049577">
    <property type="entry name" value="GMPP_N"/>
</dbReference>
<dbReference type="PANTHER" id="PTHR46390">
    <property type="entry name" value="MANNOSE-1-PHOSPHATE GUANYLYLTRANSFERASE"/>
    <property type="match status" value="1"/>
</dbReference>
<dbReference type="EMBL" id="JQJD01000048">
    <property type="protein sequence ID" value="KGN79604.1"/>
    <property type="molecule type" value="Genomic_DNA"/>
</dbReference>
<dbReference type="SUPFAM" id="SSF53448">
    <property type="entry name" value="Nucleotide-diphospho-sugar transferases"/>
    <property type="match status" value="1"/>
</dbReference>
<dbReference type="SUPFAM" id="SSF159283">
    <property type="entry name" value="Guanosine diphospho-D-mannose pyrophosphorylase/mannose-6-phosphate isomerase linker domain"/>
    <property type="match status" value="1"/>
</dbReference>
<evidence type="ECO:0000313" key="2">
    <source>
        <dbReference type="EMBL" id="KGN79604.1"/>
    </source>
</evidence>
<sequence length="343" mass="38160">MAGGIGARFWPMSRQDKPKQFLDILGTGFTMLQDTCHRFESIVQADNFFVVTGEKFGGEVMRQLHTLPPHNILTEPERRNTAPCIAYAAYKIYATDPNAIMIVTPSDHHIGDVEAFRQCLVRGVEYVSQNDVLLTIGIPPTFPATSYGYIEQGDEALETGRGAIVRFKEKPQKEEAEELLASGRYVWNSGMFVWKVKDIVAALETYLPEVAALFANIKSYNTTSERTDVAQAFLNSKSISIDYGVMEKADNVHVLSGDFGWDDIGTWESLYRHVSSLPSGENPNHKLENSPHTLVRASNPDKQVIVSGLDNYVVVDMDDVLVIAPKGDEATLHDLLNKHAKNL</sequence>